<feature type="compositionally biased region" description="Low complexity" evidence="1">
    <location>
        <begin position="25"/>
        <end position="40"/>
    </location>
</feature>
<feature type="compositionally biased region" description="Polar residues" evidence="1">
    <location>
        <begin position="44"/>
        <end position="58"/>
    </location>
</feature>
<dbReference type="CDD" id="cd00037">
    <property type="entry name" value="CLECT"/>
    <property type="match status" value="1"/>
</dbReference>
<dbReference type="SUPFAM" id="SSF56436">
    <property type="entry name" value="C-type lectin-like"/>
    <property type="match status" value="1"/>
</dbReference>
<evidence type="ECO:0000313" key="4">
    <source>
        <dbReference type="Proteomes" id="UP000735302"/>
    </source>
</evidence>
<dbReference type="InterPro" id="IPR050801">
    <property type="entry name" value="Ca-Dep_Lectins_ImmuneDev"/>
</dbReference>
<gene>
    <name evidence="3" type="ORF">PoB_006463600</name>
</gene>
<feature type="compositionally biased region" description="Basic residues" evidence="1">
    <location>
        <begin position="147"/>
        <end position="159"/>
    </location>
</feature>
<dbReference type="InterPro" id="IPR016187">
    <property type="entry name" value="CTDL_fold"/>
</dbReference>
<evidence type="ECO:0000313" key="3">
    <source>
        <dbReference type="EMBL" id="GFO38131.1"/>
    </source>
</evidence>
<dbReference type="AlphaFoldDB" id="A0AAV4D296"/>
<dbReference type="PANTHER" id="PTHR22801">
    <property type="entry name" value="LITHOSTATHINE"/>
    <property type="match status" value="1"/>
</dbReference>
<accession>A0AAV4D296</accession>
<dbReference type="Gene3D" id="3.10.100.10">
    <property type="entry name" value="Mannose-Binding Protein A, subunit A"/>
    <property type="match status" value="1"/>
</dbReference>
<reference evidence="3 4" key="1">
    <citation type="journal article" date="2021" name="Elife">
        <title>Chloroplast acquisition without the gene transfer in kleptoplastic sea slugs, Plakobranchus ocellatus.</title>
        <authorList>
            <person name="Maeda T."/>
            <person name="Takahashi S."/>
            <person name="Yoshida T."/>
            <person name="Shimamura S."/>
            <person name="Takaki Y."/>
            <person name="Nagai Y."/>
            <person name="Toyoda A."/>
            <person name="Suzuki Y."/>
            <person name="Arimoto A."/>
            <person name="Ishii H."/>
            <person name="Satoh N."/>
            <person name="Nishiyama T."/>
            <person name="Hasebe M."/>
            <person name="Maruyama T."/>
            <person name="Minagawa J."/>
            <person name="Obokata J."/>
            <person name="Shigenobu S."/>
        </authorList>
    </citation>
    <scope>NUCLEOTIDE SEQUENCE [LARGE SCALE GENOMIC DNA]</scope>
</reference>
<protein>
    <submittedName>
        <fullName evidence="3">Collectin-11</fullName>
    </submittedName>
</protein>
<feature type="region of interest" description="Disordered" evidence="1">
    <location>
        <begin position="1"/>
        <end position="58"/>
    </location>
</feature>
<sequence>MGQHISSSTAMSQDISSSTDINQHISSSTDMSQDISSSTDMSKHISSSTDMSQQTSNSAVVGQLIRGSTAMGQQISDSAVVDQHISGSTAMGSKSATPQSSASTPAAPQPWAANQRLRSRRPVHPRFHRHEQAHQQLHRHEPANQRLRSRRPAHPRLHSHGQQISDSAVVDQYIYSCKARTGLADKVKDVCPDKVIKSGTKLLKVYDGKCYQFFQDHDVKKQFWEAEDECKKDKGLLAMPKTEKINQFLVDSLKEYKIKEPVFIGLDDIGHEAYFKWADGKDLDVSRFYHNFAKDTGILRKRSKWNPFKIYDDYDCVTLDPLTTKWVDIDCRRGVVQKISGWEKNRLFICEY</sequence>
<dbReference type="SMART" id="SM00034">
    <property type="entry name" value="CLECT"/>
    <property type="match status" value="1"/>
</dbReference>
<feature type="domain" description="C-type lectin" evidence="2">
    <location>
        <begin position="206"/>
        <end position="333"/>
    </location>
</feature>
<dbReference type="Pfam" id="PF00059">
    <property type="entry name" value="Lectin_C"/>
    <property type="match status" value="1"/>
</dbReference>
<dbReference type="InterPro" id="IPR001304">
    <property type="entry name" value="C-type_lectin-like"/>
</dbReference>
<comment type="caution">
    <text evidence="3">The sequence shown here is derived from an EMBL/GenBank/DDBJ whole genome shotgun (WGS) entry which is preliminary data.</text>
</comment>
<feature type="compositionally biased region" description="Low complexity" evidence="1">
    <location>
        <begin position="95"/>
        <end position="110"/>
    </location>
</feature>
<proteinExistence type="predicted"/>
<feature type="compositionally biased region" description="Basic and acidic residues" evidence="1">
    <location>
        <begin position="130"/>
        <end position="143"/>
    </location>
</feature>
<dbReference type="EMBL" id="BLXT01007309">
    <property type="protein sequence ID" value="GFO38131.1"/>
    <property type="molecule type" value="Genomic_DNA"/>
</dbReference>
<dbReference type="PANTHER" id="PTHR22801:SF63">
    <property type="entry name" value="C-TYPE LECTIN DOMAIN-CONTAINING PROTEIN"/>
    <property type="match status" value="1"/>
</dbReference>
<keyword evidence="4" id="KW-1185">Reference proteome</keyword>
<evidence type="ECO:0000259" key="2">
    <source>
        <dbReference type="PROSITE" id="PS50041"/>
    </source>
</evidence>
<dbReference type="Proteomes" id="UP000735302">
    <property type="component" value="Unassembled WGS sequence"/>
</dbReference>
<evidence type="ECO:0000256" key="1">
    <source>
        <dbReference type="SAM" id="MobiDB-lite"/>
    </source>
</evidence>
<feature type="region of interest" description="Disordered" evidence="1">
    <location>
        <begin position="129"/>
        <end position="163"/>
    </location>
</feature>
<organism evidence="3 4">
    <name type="scientific">Plakobranchus ocellatus</name>
    <dbReference type="NCBI Taxonomy" id="259542"/>
    <lineage>
        <taxon>Eukaryota</taxon>
        <taxon>Metazoa</taxon>
        <taxon>Spiralia</taxon>
        <taxon>Lophotrochozoa</taxon>
        <taxon>Mollusca</taxon>
        <taxon>Gastropoda</taxon>
        <taxon>Heterobranchia</taxon>
        <taxon>Euthyneura</taxon>
        <taxon>Panpulmonata</taxon>
        <taxon>Sacoglossa</taxon>
        <taxon>Placobranchoidea</taxon>
        <taxon>Plakobranchidae</taxon>
        <taxon>Plakobranchus</taxon>
    </lineage>
</organism>
<dbReference type="PROSITE" id="PS50041">
    <property type="entry name" value="C_TYPE_LECTIN_2"/>
    <property type="match status" value="1"/>
</dbReference>
<feature type="region of interest" description="Disordered" evidence="1">
    <location>
        <begin position="88"/>
        <end position="117"/>
    </location>
</feature>
<name>A0AAV4D296_9GAST</name>
<feature type="compositionally biased region" description="Polar residues" evidence="1">
    <location>
        <begin position="1"/>
        <end position="24"/>
    </location>
</feature>
<dbReference type="InterPro" id="IPR016186">
    <property type="entry name" value="C-type_lectin-like/link_sf"/>
</dbReference>